<reference evidence="2 3" key="1">
    <citation type="journal article" date="2015" name="Biotechnol. Biofuels">
        <title>Enhanced degradation of softwood versus hardwood by the white-rot fungus Pycnoporus coccineus.</title>
        <authorList>
            <person name="Couturier M."/>
            <person name="Navarro D."/>
            <person name="Chevret D."/>
            <person name="Henrissat B."/>
            <person name="Piumi F."/>
            <person name="Ruiz-Duenas F.J."/>
            <person name="Martinez A.T."/>
            <person name="Grigoriev I.V."/>
            <person name="Riley R."/>
            <person name="Lipzen A."/>
            <person name="Berrin J.G."/>
            <person name="Master E.R."/>
            <person name="Rosso M.N."/>
        </authorList>
    </citation>
    <scope>NUCLEOTIDE SEQUENCE [LARGE SCALE GENOMIC DNA]</scope>
    <source>
        <strain evidence="2 3">BRFM310</strain>
    </source>
</reference>
<gene>
    <name evidence="2" type="ORF">PYCCODRAFT_965959</name>
</gene>
<sequence>MQLRWLWYLTSPSGCTLATGHCQIATFSPATPVGRDETIAMRQPKVADVNVGTVFSLQYQQYVDAPLSFIWPQLSRNPNLILCPCCSMDEQLPDEVLETVLENALCIFDIIFEAWRLPHTFAGSPRSTASDILLVSKRWHDLGKPWLYESAIIRTREQAHALAEATCKSWKSSRRLGSYLRRLRIDCGYSDALGQVLRNAPKIDSLYLGFDISVDDHTGRLMRAFRAINPSRLYLDFYQGIHDSDSTLNFAPGGILANAVAGALRYWTKLKRIDCSPHFVWFTVLVSPLTGLKALNYVSMTNHTALRHAGTDIIQALIANPSVRVIQIRDGTNWLSGDKPRPDYPRAKIFLGSGTDMVSWADFPAVNPRATPSNLPTLPEKLWSRIIHFATYWHAAPGESTVHSATRTNATRWAIVLTSSQFYSLGIHHLYGAPILVTARALEGFIQRITAPSRLSSLVCVLDVDAAIVPGQPRRLCAALTNLLRVNRGVQVFPCLLQHVPQDYDLALESMDQVISPSDLLSPSSFLQLRRLRSLTLRGGACPKQQKGPSDLLGDLRSLVLYDVESTLILMFTSMQLPRLREFGFSLRNTTAAATFLSIHGRKIHKLSMDYSPQATSDDMITLASCPNLSELHLLSTAPPSTIPFGDTAKPQCCLRSLTLPLVSLDSGDVQLKFQQWRRFVHQIRQRRDSFPALDEVRILSMFDWPLHQDHYQRSLSRAAHIAHELHAIGVALSDRHGIRWVRFDALEYNDYAQHQFQAFHSLRHDLALPLPLTTPTP</sequence>
<dbReference type="AlphaFoldDB" id="A0A1Y2IDF0"/>
<keyword evidence="1" id="KW-0732">Signal</keyword>
<proteinExistence type="predicted"/>
<evidence type="ECO:0000256" key="1">
    <source>
        <dbReference type="SAM" id="SignalP"/>
    </source>
</evidence>
<organism evidence="2 3">
    <name type="scientific">Trametes coccinea (strain BRFM310)</name>
    <name type="common">Pycnoporus coccineus</name>
    <dbReference type="NCBI Taxonomy" id="1353009"/>
    <lineage>
        <taxon>Eukaryota</taxon>
        <taxon>Fungi</taxon>
        <taxon>Dikarya</taxon>
        <taxon>Basidiomycota</taxon>
        <taxon>Agaricomycotina</taxon>
        <taxon>Agaricomycetes</taxon>
        <taxon>Polyporales</taxon>
        <taxon>Polyporaceae</taxon>
        <taxon>Trametes</taxon>
    </lineage>
</organism>
<accession>A0A1Y2IDF0</accession>
<feature type="signal peptide" evidence="1">
    <location>
        <begin position="1"/>
        <end position="18"/>
    </location>
</feature>
<feature type="chain" id="PRO_5012779304" description="F-box domain-containing protein" evidence="1">
    <location>
        <begin position="19"/>
        <end position="778"/>
    </location>
</feature>
<name>A0A1Y2IDF0_TRAC3</name>
<evidence type="ECO:0000313" key="3">
    <source>
        <dbReference type="Proteomes" id="UP000193067"/>
    </source>
</evidence>
<evidence type="ECO:0008006" key="4">
    <source>
        <dbReference type="Google" id="ProtNLM"/>
    </source>
</evidence>
<dbReference type="OrthoDB" id="2908272at2759"/>
<keyword evidence="3" id="KW-1185">Reference proteome</keyword>
<protein>
    <recommendedName>
        <fullName evidence="4">F-box domain-containing protein</fullName>
    </recommendedName>
</protein>
<dbReference type="SUPFAM" id="SSF52047">
    <property type="entry name" value="RNI-like"/>
    <property type="match status" value="1"/>
</dbReference>
<dbReference type="EMBL" id="KZ084135">
    <property type="protein sequence ID" value="OSC98703.1"/>
    <property type="molecule type" value="Genomic_DNA"/>
</dbReference>
<dbReference type="Proteomes" id="UP000193067">
    <property type="component" value="Unassembled WGS sequence"/>
</dbReference>
<evidence type="ECO:0000313" key="2">
    <source>
        <dbReference type="EMBL" id="OSC98703.1"/>
    </source>
</evidence>